<dbReference type="Gene3D" id="3.90.950.10">
    <property type="match status" value="1"/>
</dbReference>
<proteinExistence type="inferred from homology"/>
<dbReference type="SUPFAM" id="SSF52972">
    <property type="entry name" value="ITPase-like"/>
    <property type="match status" value="1"/>
</dbReference>
<keyword evidence="4" id="KW-0963">Cytoplasm</keyword>
<gene>
    <name evidence="5" type="ORF">EV672_10218</name>
</gene>
<dbReference type="Proteomes" id="UP000294593">
    <property type="component" value="Unassembled WGS sequence"/>
</dbReference>
<reference evidence="5 6" key="1">
    <citation type="submission" date="2019-03" db="EMBL/GenBank/DDBJ databases">
        <title>Genomic Encyclopedia of Type Strains, Phase IV (KMG-IV): sequencing the most valuable type-strain genomes for metagenomic binning, comparative biology and taxonomic classification.</title>
        <authorList>
            <person name="Goeker M."/>
        </authorList>
    </citation>
    <scope>NUCLEOTIDE SEQUENCE [LARGE SCALE GENOMIC DNA]</scope>
    <source>
        <strain evidence="5 6">DSM 11901</strain>
    </source>
</reference>
<dbReference type="GO" id="GO:0009117">
    <property type="term" value="P:nucleotide metabolic process"/>
    <property type="evidence" value="ECO:0007669"/>
    <property type="project" value="UniProtKB-KW"/>
</dbReference>
<dbReference type="NCBIfam" id="TIGR00172">
    <property type="entry name" value="maf"/>
    <property type="match status" value="1"/>
</dbReference>
<keyword evidence="3 4" id="KW-0546">Nucleotide metabolism</keyword>
<sequence>MPEHDQPASASNLAKDLSQAHARGEAPWLYLASQSPRRRQLLDQLGVRHALLLADADEDAESLEAERAGESPEDYVQRVTQAKWRAAIERLQARAFRDPEAWPMGPILCADTTVALGDTILAKPSDEADAERMLRALSGQTHRVLTAVCVHGQLRLSTSHVQWRVLDDGEITRYVASREPFGKAGAYAIQGRSGAWTQHIDGSYSGIMGLPLFETTELLKPLGWQV</sequence>
<feature type="site" description="Important for substrate specificity" evidence="4">
    <location>
        <position position="190"/>
    </location>
</feature>
<dbReference type="PANTHER" id="PTHR43213">
    <property type="entry name" value="BIFUNCTIONAL DTTP/UTP PYROPHOSPHATASE/METHYLTRANSFERASE PROTEIN-RELATED"/>
    <property type="match status" value="1"/>
</dbReference>
<dbReference type="InterPro" id="IPR029001">
    <property type="entry name" value="ITPase-like_fam"/>
</dbReference>
<evidence type="ECO:0000313" key="5">
    <source>
        <dbReference type="EMBL" id="TDP85669.1"/>
    </source>
</evidence>
<dbReference type="OrthoDB" id="9807767at2"/>
<evidence type="ECO:0000256" key="4">
    <source>
        <dbReference type="HAMAP-Rule" id="MF_00528"/>
    </source>
</evidence>
<keyword evidence="2 4" id="KW-0378">Hydrolase</keyword>
<dbReference type="CDD" id="cd00555">
    <property type="entry name" value="Maf"/>
    <property type="match status" value="1"/>
</dbReference>
<comment type="function">
    <text evidence="4">Nucleoside triphosphate pyrophosphatase that hydrolyzes dTTP and UTP. May have a dual role in cell division arrest and in preventing the incorporation of modified nucleotides into cellular nucleic acids.</text>
</comment>
<dbReference type="AlphaFoldDB" id="A0A4R6RGY5"/>
<evidence type="ECO:0000256" key="2">
    <source>
        <dbReference type="ARBA" id="ARBA00022801"/>
    </source>
</evidence>
<dbReference type="InterPro" id="IPR003697">
    <property type="entry name" value="Maf-like"/>
</dbReference>
<comment type="subcellular location">
    <subcellularLocation>
        <location evidence="4">Cytoplasm</location>
    </subcellularLocation>
</comment>
<evidence type="ECO:0000256" key="3">
    <source>
        <dbReference type="ARBA" id="ARBA00023080"/>
    </source>
</evidence>
<dbReference type="Pfam" id="PF02545">
    <property type="entry name" value="Maf"/>
    <property type="match status" value="1"/>
</dbReference>
<protein>
    <recommendedName>
        <fullName evidence="4">dTTP/UTP pyrophosphatase</fullName>
        <shortName evidence="4">dTTPase/UTPase</shortName>
        <ecNumber evidence="4">3.6.1.9</ecNumber>
    </recommendedName>
    <alternativeName>
        <fullName evidence="4">Nucleoside triphosphate pyrophosphatase</fullName>
    </alternativeName>
    <alternativeName>
        <fullName evidence="4">Nucleotide pyrophosphatase</fullName>
        <shortName evidence="4">Nucleotide PPase</shortName>
    </alternativeName>
</protein>
<feature type="site" description="Important for substrate specificity" evidence="4">
    <location>
        <position position="37"/>
    </location>
</feature>
<dbReference type="EMBL" id="SNXW01000002">
    <property type="protein sequence ID" value="TDP85669.1"/>
    <property type="molecule type" value="Genomic_DNA"/>
</dbReference>
<dbReference type="GO" id="GO:0036221">
    <property type="term" value="F:UTP diphosphatase activity"/>
    <property type="evidence" value="ECO:0007669"/>
    <property type="project" value="RHEA"/>
</dbReference>
<dbReference type="HAMAP" id="MF_00528">
    <property type="entry name" value="Maf"/>
    <property type="match status" value="1"/>
</dbReference>
<comment type="caution">
    <text evidence="5">The sequence shown here is derived from an EMBL/GenBank/DDBJ whole genome shotgun (WGS) entry which is preliminary data.</text>
</comment>
<comment type="similarity">
    <text evidence="4">Belongs to the Maf family. YhdE subfamily.</text>
</comment>
<accession>A0A4R6RGY5</accession>
<evidence type="ECO:0000256" key="1">
    <source>
        <dbReference type="ARBA" id="ARBA00001968"/>
    </source>
</evidence>
<feature type="site" description="Important for substrate specificity" evidence="4">
    <location>
        <position position="112"/>
    </location>
</feature>
<organism evidence="5 6">
    <name type="scientific">Aquabacterium commune</name>
    <dbReference type="NCBI Taxonomy" id="70586"/>
    <lineage>
        <taxon>Bacteria</taxon>
        <taxon>Pseudomonadati</taxon>
        <taxon>Pseudomonadota</taxon>
        <taxon>Betaproteobacteria</taxon>
        <taxon>Burkholderiales</taxon>
        <taxon>Aquabacterium</taxon>
    </lineage>
</organism>
<evidence type="ECO:0000313" key="6">
    <source>
        <dbReference type="Proteomes" id="UP000294593"/>
    </source>
</evidence>
<feature type="active site" description="Proton acceptor" evidence="4">
    <location>
        <position position="111"/>
    </location>
</feature>
<dbReference type="PIRSF" id="PIRSF006305">
    <property type="entry name" value="Maf"/>
    <property type="match status" value="1"/>
</dbReference>
<comment type="catalytic activity">
    <reaction evidence="4">
        <text>UTP + H2O = UMP + diphosphate + H(+)</text>
        <dbReference type="Rhea" id="RHEA:29395"/>
        <dbReference type="ChEBI" id="CHEBI:15377"/>
        <dbReference type="ChEBI" id="CHEBI:15378"/>
        <dbReference type="ChEBI" id="CHEBI:33019"/>
        <dbReference type="ChEBI" id="CHEBI:46398"/>
        <dbReference type="ChEBI" id="CHEBI:57865"/>
        <dbReference type="EC" id="3.6.1.9"/>
    </reaction>
</comment>
<dbReference type="RefSeq" id="WP_133606542.1">
    <property type="nucleotide sequence ID" value="NZ_SNXW01000002.1"/>
</dbReference>
<keyword evidence="6" id="KW-1185">Reference proteome</keyword>
<dbReference type="EC" id="3.6.1.9" evidence="4"/>
<dbReference type="PANTHER" id="PTHR43213:SF5">
    <property type="entry name" value="BIFUNCTIONAL DTTP_UTP PYROPHOSPHATASE_METHYLTRANSFERASE PROTEIN-RELATED"/>
    <property type="match status" value="1"/>
</dbReference>
<comment type="cofactor">
    <cofactor evidence="1 4">
        <name>a divalent metal cation</name>
        <dbReference type="ChEBI" id="CHEBI:60240"/>
    </cofactor>
</comment>
<dbReference type="GO" id="GO:0036218">
    <property type="term" value="F:dTTP diphosphatase activity"/>
    <property type="evidence" value="ECO:0007669"/>
    <property type="project" value="RHEA"/>
</dbReference>
<name>A0A4R6RGY5_9BURK</name>
<comment type="caution">
    <text evidence="4">Lacks conserved residue(s) required for the propagation of feature annotation.</text>
</comment>
<dbReference type="GO" id="GO:0005737">
    <property type="term" value="C:cytoplasm"/>
    <property type="evidence" value="ECO:0007669"/>
    <property type="project" value="UniProtKB-SubCell"/>
</dbReference>
<comment type="catalytic activity">
    <reaction evidence="4">
        <text>dTTP + H2O = dTMP + diphosphate + H(+)</text>
        <dbReference type="Rhea" id="RHEA:28534"/>
        <dbReference type="ChEBI" id="CHEBI:15377"/>
        <dbReference type="ChEBI" id="CHEBI:15378"/>
        <dbReference type="ChEBI" id="CHEBI:33019"/>
        <dbReference type="ChEBI" id="CHEBI:37568"/>
        <dbReference type="ChEBI" id="CHEBI:63528"/>
        <dbReference type="EC" id="3.6.1.9"/>
    </reaction>
</comment>